<keyword evidence="2" id="KW-0378">Hydrolase</keyword>
<dbReference type="SUPFAM" id="SSF52266">
    <property type="entry name" value="SGNH hydrolase"/>
    <property type="match status" value="1"/>
</dbReference>
<evidence type="ECO:0000259" key="1">
    <source>
        <dbReference type="Pfam" id="PF13472"/>
    </source>
</evidence>
<dbReference type="AlphaFoldDB" id="A0A378T3Z5"/>
<organism evidence="2 3">
    <name type="scientific">Moraxella lacunata</name>
    <dbReference type="NCBI Taxonomy" id="477"/>
    <lineage>
        <taxon>Bacteria</taxon>
        <taxon>Pseudomonadati</taxon>
        <taxon>Pseudomonadota</taxon>
        <taxon>Gammaproteobacteria</taxon>
        <taxon>Moraxellales</taxon>
        <taxon>Moraxellaceae</taxon>
        <taxon>Moraxella</taxon>
    </lineage>
</organism>
<feature type="domain" description="SGNH hydrolase-type esterase" evidence="1">
    <location>
        <begin position="56"/>
        <end position="210"/>
    </location>
</feature>
<dbReference type="EC" id="3.1.2.-" evidence="2"/>
<proteinExistence type="predicted"/>
<dbReference type="Proteomes" id="UP000254437">
    <property type="component" value="Unassembled WGS sequence"/>
</dbReference>
<name>A0A378T3Z5_MORLA</name>
<dbReference type="PANTHER" id="PTHR30383">
    <property type="entry name" value="THIOESTERASE 1/PROTEASE 1/LYSOPHOSPHOLIPASE L1"/>
    <property type="match status" value="1"/>
</dbReference>
<sequence>MQYMVYYFTILKNHIKTMPNRRSLLKSLLVLPIAFAIGCSDTPKYTAMPSGAKVVALGDSLTFGYGADKSQSYPVILAQKTGWNIINMGVNGDTTKDVLNRMDSVISENPKLVLLGIGGNDVLRRVNASETRTNLVSIIKALQDKNIPVVLIAEPHLSASALFGKASDNPVYKDVASEMGVPLLEKVWSTILSDDKLKSDQIHANGAGYTKFADELYQFLKEIGYV</sequence>
<gene>
    <name evidence="2" type="primary">tesA</name>
    <name evidence="2" type="ORF">NCTC10359_00101</name>
</gene>
<accession>A0A378T3Z5</accession>
<dbReference type="Pfam" id="PF13472">
    <property type="entry name" value="Lipase_GDSL_2"/>
    <property type="match status" value="1"/>
</dbReference>
<dbReference type="GO" id="GO:0004622">
    <property type="term" value="F:phosphatidylcholine lysophospholipase activity"/>
    <property type="evidence" value="ECO:0007669"/>
    <property type="project" value="TreeGrafter"/>
</dbReference>
<dbReference type="InterPro" id="IPR051532">
    <property type="entry name" value="Ester_Hydrolysis_Enzymes"/>
</dbReference>
<dbReference type="InterPro" id="IPR013830">
    <property type="entry name" value="SGNH_hydro"/>
</dbReference>
<dbReference type="EMBL" id="UGQU01000001">
    <property type="protein sequence ID" value="STZ55509.1"/>
    <property type="molecule type" value="Genomic_DNA"/>
</dbReference>
<reference evidence="2 3" key="1">
    <citation type="submission" date="2018-06" db="EMBL/GenBank/DDBJ databases">
        <authorList>
            <consortium name="Pathogen Informatics"/>
            <person name="Doyle S."/>
        </authorList>
    </citation>
    <scope>NUCLEOTIDE SEQUENCE [LARGE SCALE GENOMIC DNA]</scope>
    <source>
        <strain evidence="2 3">NCTC10359</strain>
    </source>
</reference>
<dbReference type="PANTHER" id="PTHR30383:SF24">
    <property type="entry name" value="THIOESTERASE 1_PROTEASE 1_LYSOPHOSPHOLIPASE L1"/>
    <property type="match status" value="1"/>
</dbReference>
<evidence type="ECO:0000313" key="2">
    <source>
        <dbReference type="EMBL" id="STZ55509.1"/>
    </source>
</evidence>
<dbReference type="STRING" id="477.A9309_00840"/>
<evidence type="ECO:0000313" key="3">
    <source>
        <dbReference type="Proteomes" id="UP000254437"/>
    </source>
</evidence>
<dbReference type="InterPro" id="IPR036514">
    <property type="entry name" value="SGNH_hydro_sf"/>
</dbReference>
<dbReference type="Gene3D" id="3.40.50.1110">
    <property type="entry name" value="SGNH hydrolase"/>
    <property type="match status" value="1"/>
</dbReference>
<protein>
    <submittedName>
        <fullName evidence="2">Acyl-CoA thioesterase I</fullName>
        <ecNumber evidence="2">3.1.2.-</ecNumber>
    </submittedName>
</protein>